<keyword evidence="4 6" id="KW-0472">Membrane</keyword>
<dbReference type="AlphaFoldDB" id="A0A4Q4PWE9"/>
<dbReference type="InterPro" id="IPR052337">
    <property type="entry name" value="SAT4-like"/>
</dbReference>
<keyword evidence="9" id="KW-1185">Reference proteome</keyword>
<evidence type="ECO:0000259" key="7">
    <source>
        <dbReference type="Pfam" id="PF20684"/>
    </source>
</evidence>
<sequence length="215" mass="23979">MTYFGDKAPEVTATVITLAAIAYVVFGMRVYTRIRNRAWGMDDWCMTVATIPFTALTVSCLGGSFKGVGVHEFRLSAEQETEGLKFFFFFEVFYCAAIIPIKLSISFMLVRIASGKKKYIQSLYAVSAMFTLMNLIALFYIIFHCSPVQYAWDTSTPDGSCNPAKVPADIYYATTAVNITTDWFCAILPISLLWNVQLNRNTKLSVGVILSLDAL</sequence>
<evidence type="ECO:0000313" key="9">
    <source>
        <dbReference type="Proteomes" id="UP000293823"/>
    </source>
</evidence>
<name>A0A4Q4PWE9_9PLEO</name>
<evidence type="ECO:0000256" key="4">
    <source>
        <dbReference type="ARBA" id="ARBA00023136"/>
    </source>
</evidence>
<feature type="transmembrane region" description="Helical" evidence="6">
    <location>
        <begin position="170"/>
        <end position="194"/>
    </location>
</feature>
<evidence type="ECO:0000256" key="1">
    <source>
        <dbReference type="ARBA" id="ARBA00004141"/>
    </source>
</evidence>
<evidence type="ECO:0000256" key="5">
    <source>
        <dbReference type="ARBA" id="ARBA00038359"/>
    </source>
</evidence>
<organism evidence="8 9">
    <name type="scientific">Alternaria arborescens</name>
    <dbReference type="NCBI Taxonomy" id="156630"/>
    <lineage>
        <taxon>Eukaryota</taxon>
        <taxon>Fungi</taxon>
        <taxon>Dikarya</taxon>
        <taxon>Ascomycota</taxon>
        <taxon>Pezizomycotina</taxon>
        <taxon>Dothideomycetes</taxon>
        <taxon>Pleosporomycetidae</taxon>
        <taxon>Pleosporales</taxon>
        <taxon>Pleosporineae</taxon>
        <taxon>Pleosporaceae</taxon>
        <taxon>Alternaria</taxon>
        <taxon>Alternaria sect. Alternaria</taxon>
    </lineage>
</organism>
<keyword evidence="2 6" id="KW-0812">Transmembrane</keyword>
<feature type="transmembrane region" description="Helical" evidence="6">
    <location>
        <begin position="86"/>
        <end position="110"/>
    </location>
</feature>
<feature type="transmembrane region" description="Helical" evidence="6">
    <location>
        <begin position="44"/>
        <end position="66"/>
    </location>
</feature>
<comment type="similarity">
    <text evidence="5">Belongs to the SAT4 family.</text>
</comment>
<dbReference type="PANTHER" id="PTHR33048:SF31">
    <property type="entry name" value="INTEGRAL MEMBRANE PROTEIN"/>
    <property type="match status" value="1"/>
</dbReference>
<dbReference type="Proteomes" id="UP000293823">
    <property type="component" value="Unassembled WGS sequence"/>
</dbReference>
<evidence type="ECO:0000256" key="3">
    <source>
        <dbReference type="ARBA" id="ARBA00022989"/>
    </source>
</evidence>
<dbReference type="Pfam" id="PF20684">
    <property type="entry name" value="Fung_rhodopsin"/>
    <property type="match status" value="1"/>
</dbReference>
<evidence type="ECO:0000256" key="6">
    <source>
        <dbReference type="SAM" id="Phobius"/>
    </source>
</evidence>
<keyword evidence="3 6" id="KW-1133">Transmembrane helix</keyword>
<dbReference type="EMBL" id="PEJP01000116">
    <property type="protein sequence ID" value="RYO24111.1"/>
    <property type="molecule type" value="Genomic_DNA"/>
</dbReference>
<gene>
    <name evidence="8" type="ORF">AA0113_g12673</name>
</gene>
<reference evidence="9" key="1">
    <citation type="journal article" date="2019" name="bioRxiv">
        <title>Genomics, evolutionary history and diagnostics of the Alternaria alternata species group including apple and Asian pear pathotypes.</title>
        <authorList>
            <person name="Armitage A.D."/>
            <person name="Cockerton H.M."/>
            <person name="Sreenivasaprasad S."/>
            <person name="Woodhall J.W."/>
            <person name="Lane C.R."/>
            <person name="Harrison R.J."/>
            <person name="Clarkson J.P."/>
        </authorList>
    </citation>
    <scope>NUCLEOTIDE SEQUENCE [LARGE SCALE GENOMIC DNA]</scope>
    <source>
        <strain evidence="9">RGR 97.0016</strain>
    </source>
</reference>
<protein>
    <recommendedName>
        <fullName evidence="7">Rhodopsin domain-containing protein</fullName>
    </recommendedName>
</protein>
<feature type="transmembrane region" description="Helical" evidence="6">
    <location>
        <begin position="122"/>
        <end position="143"/>
    </location>
</feature>
<dbReference type="InterPro" id="IPR049326">
    <property type="entry name" value="Rhodopsin_dom_fungi"/>
</dbReference>
<comment type="caution">
    <text evidence="8">The sequence shown here is derived from an EMBL/GenBank/DDBJ whole genome shotgun (WGS) entry which is preliminary data.</text>
</comment>
<feature type="transmembrane region" description="Helical" evidence="6">
    <location>
        <begin position="12"/>
        <end position="32"/>
    </location>
</feature>
<accession>A0A4Q4PWE9</accession>
<comment type="subcellular location">
    <subcellularLocation>
        <location evidence="1">Membrane</location>
        <topology evidence="1">Multi-pass membrane protein</topology>
    </subcellularLocation>
</comment>
<proteinExistence type="inferred from homology"/>
<feature type="domain" description="Rhodopsin" evidence="7">
    <location>
        <begin position="28"/>
        <end position="212"/>
    </location>
</feature>
<evidence type="ECO:0000256" key="2">
    <source>
        <dbReference type="ARBA" id="ARBA00022692"/>
    </source>
</evidence>
<dbReference type="OrthoDB" id="3897607at2759"/>
<dbReference type="GO" id="GO:0016020">
    <property type="term" value="C:membrane"/>
    <property type="evidence" value="ECO:0007669"/>
    <property type="project" value="UniProtKB-SubCell"/>
</dbReference>
<dbReference type="PANTHER" id="PTHR33048">
    <property type="entry name" value="PTH11-LIKE INTEGRAL MEMBRANE PROTEIN (AFU_ORTHOLOGUE AFUA_5G11245)"/>
    <property type="match status" value="1"/>
</dbReference>
<evidence type="ECO:0000313" key="8">
    <source>
        <dbReference type="EMBL" id="RYO24111.1"/>
    </source>
</evidence>